<dbReference type="Proteomes" id="UP000046090">
    <property type="component" value="Unassembled WGS sequence"/>
</dbReference>
<sequence>MKAQSASYFLALSLLTGCVSYQIKPEKIASYNNGIQVLTSAKPDSKVQVEVAQKKLKGLDNPPLVIYVGAQILSGTPLNFDTSNISVSEKGSPLPVLGFQAMMKSSYDFEPVLQKFNIATPNSNIVEDGIGPSMFYYGQGSFLAYDMMFGMPFMMMDDVQTQEIMQEERQAFKIMAINYLKRSTLRPDGKAKGGFVVIDPKPIKPGTLVVKVTLHNEIHTFKIDIQNPQQ</sequence>
<dbReference type="AlphaFoldDB" id="A0A0K2Y7Y2"/>
<organism evidence="1 2">
    <name type="scientific">Helicobacter heilmannii</name>
    <dbReference type="NCBI Taxonomy" id="35817"/>
    <lineage>
        <taxon>Bacteria</taxon>
        <taxon>Pseudomonadati</taxon>
        <taxon>Campylobacterota</taxon>
        <taxon>Epsilonproteobacteria</taxon>
        <taxon>Campylobacterales</taxon>
        <taxon>Helicobacteraceae</taxon>
        <taxon>Helicobacter</taxon>
    </lineage>
</organism>
<dbReference type="EMBL" id="CDMK01000002">
    <property type="protein sequence ID" value="CRI34983.1"/>
    <property type="molecule type" value="Genomic_DNA"/>
</dbReference>
<dbReference type="PROSITE" id="PS51257">
    <property type="entry name" value="PROKAR_LIPOPROTEIN"/>
    <property type="match status" value="1"/>
</dbReference>
<protein>
    <submittedName>
        <fullName evidence="1">Putative</fullName>
    </submittedName>
</protein>
<accession>A0A0K2Y7Y2</accession>
<gene>
    <name evidence="1" type="ORF">HHE01_07840</name>
</gene>
<proteinExistence type="predicted"/>
<dbReference type="GeneID" id="76197482"/>
<keyword evidence="2" id="KW-1185">Reference proteome</keyword>
<dbReference type="RefSeq" id="WP_015106937.1">
    <property type="nucleotide sequence ID" value="NZ_AP026684.1"/>
</dbReference>
<evidence type="ECO:0000313" key="1">
    <source>
        <dbReference type="EMBL" id="CRI34983.1"/>
    </source>
</evidence>
<reference evidence="2" key="1">
    <citation type="submission" date="2014-12" db="EMBL/GenBank/DDBJ databases">
        <authorList>
            <person name="Smet A."/>
        </authorList>
    </citation>
    <scope>NUCLEOTIDE SEQUENCE [LARGE SCALE GENOMIC DNA]</scope>
</reference>
<evidence type="ECO:0000313" key="2">
    <source>
        <dbReference type="Proteomes" id="UP000046090"/>
    </source>
</evidence>
<name>A0A0K2Y7Y2_HELHE</name>